<comment type="caution">
    <text evidence="2">The sequence shown here is derived from an EMBL/GenBank/DDBJ whole genome shotgun (WGS) entry which is preliminary data.</text>
</comment>
<feature type="region of interest" description="Disordered" evidence="1">
    <location>
        <begin position="368"/>
        <end position="403"/>
    </location>
</feature>
<gene>
    <name evidence="2" type="ORF">FCM35_KLT21813</name>
</gene>
<feature type="region of interest" description="Disordered" evidence="1">
    <location>
        <begin position="493"/>
        <end position="529"/>
    </location>
</feature>
<protein>
    <recommendedName>
        <fullName evidence="4">CCHC-type domain-containing protein</fullName>
    </recommendedName>
</protein>
<dbReference type="AlphaFoldDB" id="A0A833QG90"/>
<dbReference type="Proteomes" id="UP000623129">
    <property type="component" value="Unassembled WGS sequence"/>
</dbReference>
<name>A0A833QG90_9POAL</name>
<accession>A0A833QG90</accession>
<proteinExistence type="predicted"/>
<evidence type="ECO:0000256" key="1">
    <source>
        <dbReference type="SAM" id="MobiDB-lite"/>
    </source>
</evidence>
<reference evidence="2" key="1">
    <citation type="submission" date="2020-01" db="EMBL/GenBank/DDBJ databases">
        <title>Genome sequence of Kobresia littledalei, the first chromosome-level genome in the family Cyperaceae.</title>
        <authorList>
            <person name="Qu G."/>
        </authorList>
    </citation>
    <scope>NUCLEOTIDE SEQUENCE</scope>
    <source>
        <strain evidence="2">C.B.Clarke</strain>
        <tissue evidence="2">Leaf</tissue>
    </source>
</reference>
<evidence type="ECO:0008006" key="4">
    <source>
        <dbReference type="Google" id="ProtNLM"/>
    </source>
</evidence>
<organism evidence="2 3">
    <name type="scientific">Carex littledalei</name>
    <dbReference type="NCBI Taxonomy" id="544730"/>
    <lineage>
        <taxon>Eukaryota</taxon>
        <taxon>Viridiplantae</taxon>
        <taxon>Streptophyta</taxon>
        <taxon>Embryophyta</taxon>
        <taxon>Tracheophyta</taxon>
        <taxon>Spermatophyta</taxon>
        <taxon>Magnoliopsida</taxon>
        <taxon>Liliopsida</taxon>
        <taxon>Poales</taxon>
        <taxon>Cyperaceae</taxon>
        <taxon>Cyperoideae</taxon>
        <taxon>Cariceae</taxon>
        <taxon>Carex</taxon>
        <taxon>Carex subgen. Euthyceras</taxon>
    </lineage>
</organism>
<dbReference type="OrthoDB" id="694475at2759"/>
<evidence type="ECO:0000313" key="2">
    <source>
        <dbReference type="EMBL" id="KAF3319926.1"/>
    </source>
</evidence>
<sequence length="597" mass="67903">MDAWKTSLKERLERRHATLEAIAATTSELRFSQPGSYQDLSYAENQATQHTILQARQEFNVIQKDDSQSLEGGWTLVSRKRIHRSIKTQPKKVHPELKKHKQVLMEDNRCFKCLSEGGKQSACRDVIRCLKCKAYGHIAGRCKATKLAIKRPPVLNKDEGKIEEQNHPKQQTNMDIRNTEWETMELLPPSLVEGRPGTMRVYLPPREHYASYGVLDYSAVVMAGPHRADPYLAQRISTALAGHYDLHPRDFRVTAPDNTIGDLLVEFPYNDTCREVVHEGFFILTNDTEVQIDRWTLALGMVRHSMPYRARVKLYDVPAGVQQEQERHQSPNCRHWDLLMTTDPHARLVRVQLEGLIIIETEIMTPRPPERYLPPPAPWRSRESNEEDYEPRPEIGGTGNTEGKGEMTIMLMIAASIPTAETPSWFILGLKEQVNTQSLLSRDMAYGAQSETGPKYGIGSTKSFIGPSKAAIRDWEPLTGHTEAQLELDSAEASIGPPRKAQQEDVKKGFTDRRKATQTQLTTRAKNTRPHPITKNEMLLQKGKARRCWRGHRQVLRTRHMAQGAAATKSGHDKVQCTYLPWTGHASPKVMQRRQQI</sequence>
<keyword evidence="3" id="KW-1185">Reference proteome</keyword>
<feature type="compositionally biased region" description="Basic and acidic residues" evidence="1">
    <location>
        <begin position="501"/>
        <end position="515"/>
    </location>
</feature>
<dbReference type="EMBL" id="SWLB01000189">
    <property type="protein sequence ID" value="KAF3319926.1"/>
    <property type="molecule type" value="Genomic_DNA"/>
</dbReference>
<evidence type="ECO:0000313" key="3">
    <source>
        <dbReference type="Proteomes" id="UP000623129"/>
    </source>
</evidence>